<accession>A0A7Z7IPF6</accession>
<proteinExistence type="predicted"/>
<keyword evidence="2" id="KW-1185">Reference proteome</keyword>
<dbReference type="EMBL" id="OCTY01000002">
    <property type="protein sequence ID" value="SOJ56423.1"/>
    <property type="molecule type" value="Genomic_DNA"/>
</dbReference>
<dbReference type="AlphaFoldDB" id="A0A7Z7IPF6"/>
<gene>
    <name evidence="1" type="ORF">MSIMFB_03900</name>
</gene>
<evidence type="ECO:0008006" key="3">
    <source>
        <dbReference type="Google" id="ProtNLM"/>
    </source>
</evidence>
<evidence type="ECO:0000313" key="2">
    <source>
        <dbReference type="Proteomes" id="UP000554965"/>
    </source>
</evidence>
<name>A0A7Z7IPF6_9MYCO</name>
<sequence length="81" mass="8967">MDYGRESGLDQFDIDLGSWFTCYPGRSDYFTHWGGAFKYAASLLGLPIGAYPHSRPPQAEVPPEAKAQIEAAYRRLGLVDA</sequence>
<protein>
    <recommendedName>
        <fullName evidence="3">Dihydrodipicolinate synthase family protein</fullName>
    </recommendedName>
</protein>
<comment type="caution">
    <text evidence="1">The sequence shown here is derived from an EMBL/GenBank/DDBJ whole genome shotgun (WGS) entry which is preliminary data.</text>
</comment>
<evidence type="ECO:0000313" key="1">
    <source>
        <dbReference type="EMBL" id="SOJ56423.1"/>
    </source>
</evidence>
<reference evidence="1 2" key="1">
    <citation type="submission" date="2017-10" db="EMBL/GenBank/DDBJ databases">
        <authorList>
            <consortium name="Urmite Genomes"/>
        </authorList>
    </citation>
    <scope>NUCLEOTIDE SEQUENCE [LARGE SCALE GENOMIC DNA]</scope>
    <source>
        <strain evidence="1 2">FB-527</strain>
    </source>
</reference>
<organism evidence="1 2">
    <name type="scientific">Mycobacterium simulans</name>
    <dbReference type="NCBI Taxonomy" id="627089"/>
    <lineage>
        <taxon>Bacteria</taxon>
        <taxon>Bacillati</taxon>
        <taxon>Actinomycetota</taxon>
        <taxon>Actinomycetes</taxon>
        <taxon>Mycobacteriales</taxon>
        <taxon>Mycobacteriaceae</taxon>
        <taxon>Mycobacterium</taxon>
    </lineage>
</organism>
<dbReference type="Proteomes" id="UP000554965">
    <property type="component" value="Unassembled WGS sequence"/>
</dbReference>